<dbReference type="EMBL" id="KQ241808">
    <property type="protein sequence ID" value="KNC83817.1"/>
    <property type="molecule type" value="Genomic_DNA"/>
</dbReference>
<dbReference type="RefSeq" id="XP_014157719.1">
    <property type="nucleotide sequence ID" value="XM_014302244.1"/>
</dbReference>
<reference evidence="3 4" key="1">
    <citation type="submission" date="2011-02" db="EMBL/GenBank/DDBJ databases">
        <title>The Genome Sequence of Sphaeroforma arctica JP610.</title>
        <authorList>
            <consortium name="The Broad Institute Genome Sequencing Platform"/>
            <person name="Russ C."/>
            <person name="Cuomo C."/>
            <person name="Young S.K."/>
            <person name="Zeng Q."/>
            <person name="Gargeya S."/>
            <person name="Alvarado L."/>
            <person name="Berlin A."/>
            <person name="Chapman S.B."/>
            <person name="Chen Z."/>
            <person name="Freedman E."/>
            <person name="Gellesch M."/>
            <person name="Goldberg J."/>
            <person name="Griggs A."/>
            <person name="Gujja S."/>
            <person name="Heilman E."/>
            <person name="Heiman D."/>
            <person name="Howarth C."/>
            <person name="Mehta T."/>
            <person name="Neiman D."/>
            <person name="Pearson M."/>
            <person name="Roberts A."/>
            <person name="Saif S."/>
            <person name="Shea T."/>
            <person name="Shenoy N."/>
            <person name="Sisk P."/>
            <person name="Stolte C."/>
            <person name="Sykes S."/>
            <person name="White J."/>
            <person name="Yandava C."/>
            <person name="Burger G."/>
            <person name="Gray M.W."/>
            <person name="Holland P.W.H."/>
            <person name="King N."/>
            <person name="Lang F.B.F."/>
            <person name="Roger A.J."/>
            <person name="Ruiz-Trillo I."/>
            <person name="Haas B."/>
            <person name="Nusbaum C."/>
            <person name="Birren B."/>
        </authorList>
    </citation>
    <scope>NUCLEOTIDE SEQUENCE [LARGE SCALE GENOMIC DNA]</scope>
    <source>
        <strain evidence="3 4">JP610</strain>
    </source>
</reference>
<dbReference type="eggNOG" id="KOG1455">
    <property type="taxonomic scope" value="Eukaryota"/>
</dbReference>
<evidence type="ECO:0000313" key="3">
    <source>
        <dbReference type="EMBL" id="KNC83817.1"/>
    </source>
</evidence>
<evidence type="ECO:0000256" key="1">
    <source>
        <dbReference type="SAM" id="Phobius"/>
    </source>
</evidence>
<keyword evidence="1" id="KW-1133">Transmembrane helix</keyword>
<dbReference type="OrthoDB" id="2498029at2759"/>
<proteinExistence type="predicted"/>
<keyword evidence="1" id="KW-0472">Membrane</keyword>
<dbReference type="Proteomes" id="UP000054560">
    <property type="component" value="Unassembled WGS sequence"/>
</dbReference>
<name>A0A0L0G3Y3_9EUKA</name>
<dbReference type="GeneID" id="25904450"/>
<gene>
    <name evidence="3" type="ORF">SARC_03946</name>
</gene>
<dbReference type="InterPro" id="IPR051044">
    <property type="entry name" value="MAG_DAG_Lipase"/>
</dbReference>
<dbReference type="AlphaFoldDB" id="A0A0L0G3Y3"/>
<dbReference type="InterPro" id="IPR022742">
    <property type="entry name" value="Hydrolase_4"/>
</dbReference>
<dbReference type="Pfam" id="PF12146">
    <property type="entry name" value="Hydrolase_4"/>
    <property type="match status" value="1"/>
</dbReference>
<feature type="domain" description="Serine aminopeptidase S33" evidence="2">
    <location>
        <begin position="32"/>
        <end position="263"/>
    </location>
</feature>
<dbReference type="STRING" id="667725.A0A0L0G3Y3"/>
<dbReference type="PANTHER" id="PTHR11614">
    <property type="entry name" value="PHOSPHOLIPASE-RELATED"/>
    <property type="match status" value="1"/>
</dbReference>
<protein>
    <recommendedName>
        <fullName evidence="2">Serine aminopeptidase S33 domain-containing protein</fullName>
    </recommendedName>
</protein>
<organism evidence="3 4">
    <name type="scientific">Sphaeroforma arctica JP610</name>
    <dbReference type="NCBI Taxonomy" id="667725"/>
    <lineage>
        <taxon>Eukaryota</taxon>
        <taxon>Ichthyosporea</taxon>
        <taxon>Ichthyophonida</taxon>
        <taxon>Sphaeroforma</taxon>
    </lineage>
</organism>
<dbReference type="InterPro" id="IPR029058">
    <property type="entry name" value="AB_hydrolase_fold"/>
</dbReference>
<keyword evidence="4" id="KW-1185">Reference proteome</keyword>
<accession>A0A0L0G3Y3</accession>
<feature type="transmembrane region" description="Helical" evidence="1">
    <location>
        <begin position="365"/>
        <end position="394"/>
    </location>
</feature>
<sequence>MPQLEEKYIPSFDGLLLLYRKFGPTDPEAQKNVHANLCLVHGFGEHSARFNHVSESFVEQNFIVHTVDLRGHGYSGGPRADGLFSELIKDIGVLIQQADPMKPLYLFGHSMGGLAVLRYIQTHPLSRIEGAIIASPFLKLTKALPWWKALMLKQAAGVLGEFLISSNIDPCGLSDDHAEVTKVFHDRLMLPFMTVKFGNQLLTTAKEVFDNPQMMDVPCFFVHGTSDAITSHIATQEYVQQVSTHDVRSHWVEGGAHELHNDTGSMHTIRLCVEWLVERTDPKEMQARRSFHKRTQYSRSPMGGRNNGMLITGGSWNKRLSTQSNSSSGARGLWENENIMMNGAFAEKNIQKYNVNPNFMIMCRVIALALLFTPCALLMVPVHLFYVLAAYLVFEIQLTQKDLQGLLLFGMVYIFEMYNRIPKEMYAATPPPGSQPNGKFFREESEGFQNNRDALEFNEDLEE</sequence>
<keyword evidence="1" id="KW-0812">Transmembrane</keyword>
<evidence type="ECO:0000313" key="4">
    <source>
        <dbReference type="Proteomes" id="UP000054560"/>
    </source>
</evidence>
<dbReference type="Gene3D" id="3.40.50.1820">
    <property type="entry name" value="alpha/beta hydrolase"/>
    <property type="match status" value="1"/>
</dbReference>
<dbReference type="SUPFAM" id="SSF53474">
    <property type="entry name" value="alpha/beta-Hydrolases"/>
    <property type="match status" value="1"/>
</dbReference>
<evidence type="ECO:0000259" key="2">
    <source>
        <dbReference type="Pfam" id="PF12146"/>
    </source>
</evidence>